<dbReference type="Proteomes" id="UP000196573">
    <property type="component" value="Unassembled WGS sequence"/>
</dbReference>
<evidence type="ECO:0000313" key="2">
    <source>
        <dbReference type="Proteomes" id="UP000196573"/>
    </source>
</evidence>
<protein>
    <submittedName>
        <fullName evidence="1">Uncharacterized protein</fullName>
    </submittedName>
</protein>
<organism evidence="1 2">
    <name type="scientific">Parendozoicomonas haliclonae</name>
    <dbReference type="NCBI Taxonomy" id="1960125"/>
    <lineage>
        <taxon>Bacteria</taxon>
        <taxon>Pseudomonadati</taxon>
        <taxon>Pseudomonadota</taxon>
        <taxon>Gammaproteobacteria</taxon>
        <taxon>Oceanospirillales</taxon>
        <taxon>Endozoicomonadaceae</taxon>
        <taxon>Parendozoicomonas</taxon>
    </lineage>
</organism>
<dbReference type="AlphaFoldDB" id="A0A1X7ANC1"/>
<name>A0A1X7ANC1_9GAMM</name>
<sequence length="273" mass="30629">MGLDIGNLFRKLVGRTPDQQFQREFGQVEGNHKGRSVRNLFKTVNVRLPRTISTEGLTINHRDVRPVTPDTQQFRQIALGSQLAKACLAHDMTLERKEKTGQKDCVEIYGIEAKKNFLFTTYTFKTRVYDAQGNAGLPQTHKGRSLRSQLGADLKKMVGKLKAEQGVQTAEIELDKMSEQVNRKFPSRKPGKCMLLAGKKPGWGNNKHAELSTVFRQHDGNKVRVETQSDVALKDGDGLRSKLSHYSGAYRSMVAMQLASDLAVDQMVDKLNK</sequence>
<dbReference type="RefSeq" id="WP_087112240.1">
    <property type="nucleotide sequence ID" value="NZ_CBCSCN010000011.1"/>
</dbReference>
<evidence type="ECO:0000313" key="1">
    <source>
        <dbReference type="EMBL" id="SMA49786.1"/>
    </source>
</evidence>
<dbReference type="EMBL" id="FWPT01000009">
    <property type="protein sequence ID" value="SMA49786.1"/>
    <property type="molecule type" value="Genomic_DNA"/>
</dbReference>
<proteinExistence type="predicted"/>
<accession>A0A1X7ANC1</accession>
<gene>
    <name evidence="1" type="ORF">EHSB41UT_03575</name>
</gene>
<keyword evidence="2" id="KW-1185">Reference proteome</keyword>
<reference evidence="1 2" key="1">
    <citation type="submission" date="2017-03" db="EMBL/GenBank/DDBJ databases">
        <authorList>
            <person name="Afonso C.L."/>
            <person name="Miller P.J."/>
            <person name="Scott M.A."/>
            <person name="Spackman E."/>
            <person name="Goraichik I."/>
            <person name="Dimitrov K.M."/>
            <person name="Suarez D.L."/>
            <person name="Swayne D.E."/>
        </authorList>
    </citation>
    <scope>NUCLEOTIDE SEQUENCE [LARGE SCALE GENOMIC DNA]</scope>
    <source>
        <strain evidence="1">SB41UT1</strain>
    </source>
</reference>